<gene>
    <name evidence="1" type="ORF">MNBD_ACTINO02-1013</name>
</gene>
<dbReference type="AlphaFoldDB" id="A0A3B0SFD2"/>
<reference evidence="1" key="1">
    <citation type="submission" date="2018-06" db="EMBL/GenBank/DDBJ databases">
        <authorList>
            <person name="Zhirakovskaya E."/>
        </authorList>
    </citation>
    <scope>NUCLEOTIDE SEQUENCE</scope>
</reference>
<organism evidence="1">
    <name type="scientific">hydrothermal vent metagenome</name>
    <dbReference type="NCBI Taxonomy" id="652676"/>
    <lineage>
        <taxon>unclassified sequences</taxon>
        <taxon>metagenomes</taxon>
        <taxon>ecological metagenomes</taxon>
    </lineage>
</organism>
<protein>
    <submittedName>
        <fullName evidence="1">Uncharacterized protein</fullName>
    </submittedName>
</protein>
<evidence type="ECO:0000313" key="1">
    <source>
        <dbReference type="EMBL" id="VAV93685.1"/>
    </source>
</evidence>
<proteinExistence type="predicted"/>
<accession>A0A3B0SFD2</accession>
<name>A0A3B0SFD2_9ZZZZ</name>
<sequence length="70" mass="7609">VEERLRAAGFDVVETTPFSGRIEEEEWSLIVRTAGGEENPRVAVFVEIVDDDARAAEILAPLVDALGTLP</sequence>
<dbReference type="EMBL" id="UOEK01000047">
    <property type="protein sequence ID" value="VAV93685.1"/>
    <property type="molecule type" value="Genomic_DNA"/>
</dbReference>
<feature type="non-terminal residue" evidence="1">
    <location>
        <position position="1"/>
    </location>
</feature>